<protein>
    <submittedName>
        <fullName evidence="2">Carotenoid biosynthesis protein</fullName>
    </submittedName>
</protein>
<feature type="transmembrane region" description="Helical" evidence="1">
    <location>
        <begin position="215"/>
        <end position="234"/>
    </location>
</feature>
<feature type="transmembrane region" description="Helical" evidence="1">
    <location>
        <begin position="186"/>
        <end position="203"/>
    </location>
</feature>
<dbReference type="InterPro" id="IPR007354">
    <property type="entry name" value="CruF-like"/>
</dbReference>
<feature type="transmembrane region" description="Helical" evidence="1">
    <location>
        <begin position="16"/>
        <end position="35"/>
    </location>
</feature>
<organism evidence="2 3">
    <name type="scientific">Aeromicrobium wangtongii</name>
    <dbReference type="NCBI Taxonomy" id="2969247"/>
    <lineage>
        <taxon>Bacteria</taxon>
        <taxon>Bacillati</taxon>
        <taxon>Actinomycetota</taxon>
        <taxon>Actinomycetes</taxon>
        <taxon>Propionibacteriales</taxon>
        <taxon>Nocardioidaceae</taxon>
        <taxon>Aeromicrobium</taxon>
    </lineage>
</organism>
<keyword evidence="3" id="KW-1185">Reference proteome</keyword>
<reference evidence="2 3" key="1">
    <citation type="submission" date="2022-08" db="EMBL/GenBank/DDBJ databases">
        <title>novel species in genus Aeromicrobium.</title>
        <authorList>
            <person name="Ye L."/>
        </authorList>
    </citation>
    <scope>NUCLEOTIDE SEQUENCE [LARGE SCALE GENOMIC DNA]</scope>
    <source>
        <strain evidence="3">zg-Y1379</strain>
    </source>
</reference>
<feature type="transmembrane region" description="Helical" evidence="1">
    <location>
        <begin position="240"/>
        <end position="260"/>
    </location>
</feature>
<evidence type="ECO:0000256" key="1">
    <source>
        <dbReference type="SAM" id="Phobius"/>
    </source>
</evidence>
<sequence length="266" mass="27901">MSAAASTRHVPHHRSGGVLAAWAAGATGIVAQMIFPFTDGGTPTLTILSVMLLATASLVHVTVTRGPVALLALVVVAGGGGLVAEAVGVHTGVPFGSYAYAGTLGPQVIGVPAVVPLAWLMMAYPALLVARRLIGRHRAAVPVVAAWALTSWDVFLDPQMVDAGHWRWAHPTPSLPGVDDIPLTNFAGWLVVSLVMCVLLDRLVGPPRRGPGDALPFTVFLWVYASSVLAHLAFFGRPPVALVGAIVMGVVAIPLAVDLWRHRRQR</sequence>
<gene>
    <name evidence="2" type="ORF">NQV15_02620</name>
</gene>
<dbReference type="RefSeq" id="WP_232398050.1">
    <property type="nucleotide sequence ID" value="NZ_CP102173.1"/>
</dbReference>
<name>A0ABY5MAS9_9ACTN</name>
<proteinExistence type="predicted"/>
<dbReference type="Pfam" id="PF04240">
    <property type="entry name" value="Caroten_synth"/>
    <property type="match status" value="1"/>
</dbReference>
<feature type="transmembrane region" description="Helical" evidence="1">
    <location>
        <begin position="139"/>
        <end position="156"/>
    </location>
</feature>
<keyword evidence="1" id="KW-1133">Transmembrane helix</keyword>
<keyword evidence="1" id="KW-0472">Membrane</keyword>
<keyword evidence="1" id="KW-0812">Transmembrane</keyword>
<dbReference type="EMBL" id="CP102173">
    <property type="protein sequence ID" value="UUP14226.1"/>
    <property type="molecule type" value="Genomic_DNA"/>
</dbReference>
<evidence type="ECO:0000313" key="3">
    <source>
        <dbReference type="Proteomes" id="UP001316184"/>
    </source>
</evidence>
<accession>A0ABY5MAS9</accession>
<feature type="transmembrane region" description="Helical" evidence="1">
    <location>
        <begin position="41"/>
        <end position="61"/>
    </location>
</feature>
<feature type="transmembrane region" description="Helical" evidence="1">
    <location>
        <begin position="68"/>
        <end position="89"/>
    </location>
</feature>
<evidence type="ECO:0000313" key="2">
    <source>
        <dbReference type="EMBL" id="UUP14226.1"/>
    </source>
</evidence>
<dbReference type="Proteomes" id="UP001316184">
    <property type="component" value="Chromosome"/>
</dbReference>
<dbReference type="PANTHER" id="PTHR39419:SF1">
    <property type="entry name" value="SLL0814 PROTEIN"/>
    <property type="match status" value="1"/>
</dbReference>
<feature type="transmembrane region" description="Helical" evidence="1">
    <location>
        <begin position="109"/>
        <end position="127"/>
    </location>
</feature>
<dbReference type="PANTHER" id="PTHR39419">
    <property type="entry name" value="SLL0814 PROTEIN"/>
    <property type="match status" value="1"/>
</dbReference>